<dbReference type="PANTHER" id="PTHR42879">
    <property type="entry name" value="3-OXOACYL-(ACYL-CARRIER-PROTEIN) REDUCTASE"/>
    <property type="match status" value="1"/>
</dbReference>
<dbReference type="RefSeq" id="WP_247232647.1">
    <property type="nucleotide sequence ID" value="NZ_JALKHS010000009.1"/>
</dbReference>
<dbReference type="Pfam" id="PF00106">
    <property type="entry name" value="adh_short"/>
    <property type="match status" value="1"/>
</dbReference>
<evidence type="ECO:0000256" key="1">
    <source>
        <dbReference type="ARBA" id="ARBA00006484"/>
    </source>
</evidence>
<comment type="caution">
    <text evidence="2">The sequence shown here is derived from an EMBL/GenBank/DDBJ whole genome shotgun (WGS) entry which is preliminary data.</text>
</comment>
<accession>A0ABT0DZ63</accession>
<dbReference type="CDD" id="cd05233">
    <property type="entry name" value="SDR_c"/>
    <property type="match status" value="1"/>
</dbReference>
<name>A0ABT0DZ63_9SPHN</name>
<comment type="similarity">
    <text evidence="1">Belongs to the short-chain dehydrogenases/reductases (SDR) family.</text>
</comment>
<dbReference type="Proteomes" id="UP001203512">
    <property type="component" value="Unassembled WGS sequence"/>
</dbReference>
<dbReference type="InterPro" id="IPR002347">
    <property type="entry name" value="SDR_fam"/>
</dbReference>
<protein>
    <submittedName>
        <fullName evidence="2">SDR family oxidoreductase</fullName>
    </submittedName>
</protein>
<reference evidence="2 3" key="1">
    <citation type="submission" date="2022-04" db="EMBL/GenBank/DDBJ databases">
        <authorList>
            <person name="Huq M.A."/>
        </authorList>
    </citation>
    <scope>NUCLEOTIDE SEQUENCE [LARGE SCALE GENOMIC DNA]</scope>
    <source>
        <strain evidence="2 3">MAH-33</strain>
    </source>
</reference>
<evidence type="ECO:0000313" key="3">
    <source>
        <dbReference type="Proteomes" id="UP001203512"/>
    </source>
</evidence>
<proteinExistence type="inferred from homology"/>
<dbReference type="InterPro" id="IPR036291">
    <property type="entry name" value="NAD(P)-bd_dom_sf"/>
</dbReference>
<dbReference type="SUPFAM" id="SSF51735">
    <property type="entry name" value="NAD(P)-binding Rossmann-fold domains"/>
    <property type="match status" value="1"/>
</dbReference>
<evidence type="ECO:0000313" key="2">
    <source>
        <dbReference type="EMBL" id="MCK0532417.1"/>
    </source>
</evidence>
<sequence length="282" mass="29445">MKKVAIVTGATRGIGKVTALTLAAHGFAVVVMGRTQYAGGGSVGVGEPVPGSIEETVAAIDATGGTALGVRFDLLDRASIDAALDAAIAHFGRIDVLVNNAIYQGPGTMDRIADFTMQQAEDNFAGSLINQIYISRKAITSMPPGGGRVVFVSSGAAVAAPTPGEGLLYSAAKAALNRVPAFINLEYASEGILAFLVEPQFTLTDSMQARWGDDAVRAIGGGHPPRRPEETANTIAWLCTSPNAARFANGEMLNAPDFFAIYEISDYDSVIASEYRTDDQAT</sequence>
<dbReference type="EMBL" id="JALKHS010000009">
    <property type="protein sequence ID" value="MCK0532417.1"/>
    <property type="molecule type" value="Genomic_DNA"/>
</dbReference>
<organism evidence="2 3">
    <name type="scientific">Sphingobium agri</name>
    <dbReference type="NCBI Taxonomy" id="2933566"/>
    <lineage>
        <taxon>Bacteria</taxon>
        <taxon>Pseudomonadati</taxon>
        <taxon>Pseudomonadota</taxon>
        <taxon>Alphaproteobacteria</taxon>
        <taxon>Sphingomonadales</taxon>
        <taxon>Sphingomonadaceae</taxon>
        <taxon>Sphingobium</taxon>
    </lineage>
</organism>
<gene>
    <name evidence="2" type="ORF">MU848_12580</name>
</gene>
<dbReference type="PRINTS" id="PR00081">
    <property type="entry name" value="GDHRDH"/>
</dbReference>
<dbReference type="Gene3D" id="3.40.50.720">
    <property type="entry name" value="NAD(P)-binding Rossmann-like Domain"/>
    <property type="match status" value="1"/>
</dbReference>
<dbReference type="InterPro" id="IPR050259">
    <property type="entry name" value="SDR"/>
</dbReference>
<keyword evidence="3" id="KW-1185">Reference proteome</keyword>